<organism evidence="1">
    <name type="scientific">viral metagenome</name>
    <dbReference type="NCBI Taxonomy" id="1070528"/>
    <lineage>
        <taxon>unclassified sequences</taxon>
        <taxon>metagenomes</taxon>
        <taxon>organismal metagenomes</taxon>
    </lineage>
</organism>
<protein>
    <recommendedName>
        <fullName evidence="2">STAS/SEC14 domain-containing protein</fullName>
    </recommendedName>
</protein>
<evidence type="ECO:0000313" key="1">
    <source>
        <dbReference type="EMBL" id="QHS93780.1"/>
    </source>
</evidence>
<dbReference type="AlphaFoldDB" id="A0A6C0BP09"/>
<name>A0A6C0BP09_9ZZZZ</name>
<reference evidence="1" key="1">
    <citation type="journal article" date="2020" name="Nature">
        <title>Giant virus diversity and host interactions through global metagenomics.</title>
        <authorList>
            <person name="Schulz F."/>
            <person name="Roux S."/>
            <person name="Paez-Espino D."/>
            <person name="Jungbluth S."/>
            <person name="Walsh D.A."/>
            <person name="Denef V.J."/>
            <person name="McMahon K.D."/>
            <person name="Konstantinidis K.T."/>
            <person name="Eloe-Fadrosh E.A."/>
            <person name="Kyrpides N.C."/>
            <person name="Woyke T."/>
        </authorList>
    </citation>
    <scope>NUCLEOTIDE SEQUENCE</scope>
    <source>
        <strain evidence="1">GVMAG-M-3300018080-19</strain>
    </source>
</reference>
<proteinExistence type="predicted"/>
<sequence length="133" mass="15646">MILYDTSQWPQLTLHFRSSDWNYPDYASFMVAFKGLLERAAKEQVKIKLFVQGSVSNNVPPVSYYTWVIKDVVLLYSQFRSVLDRTAIFVPTRDLDPFFNMLFAVYTPARPFKRFAEYEAALKWLYQENPALP</sequence>
<evidence type="ECO:0008006" key="2">
    <source>
        <dbReference type="Google" id="ProtNLM"/>
    </source>
</evidence>
<dbReference type="EMBL" id="MN739209">
    <property type="protein sequence ID" value="QHS93780.1"/>
    <property type="molecule type" value="Genomic_DNA"/>
</dbReference>
<accession>A0A6C0BP09</accession>